<evidence type="ECO:0008006" key="3">
    <source>
        <dbReference type="Google" id="ProtNLM"/>
    </source>
</evidence>
<proteinExistence type="predicted"/>
<organism evidence="1 2">
    <name type="scientific">Methanobrevibacter thaueri</name>
    <dbReference type="NCBI Taxonomy" id="190975"/>
    <lineage>
        <taxon>Archaea</taxon>
        <taxon>Methanobacteriati</taxon>
        <taxon>Methanobacteriota</taxon>
        <taxon>Methanomada group</taxon>
        <taxon>Methanobacteria</taxon>
        <taxon>Methanobacteriales</taxon>
        <taxon>Methanobacteriaceae</taxon>
        <taxon>Methanobrevibacter</taxon>
    </lineage>
</organism>
<dbReference type="AlphaFoldDB" id="A0A8T3V8V2"/>
<reference evidence="1" key="1">
    <citation type="submission" date="2019-04" db="EMBL/GenBank/DDBJ databases">
        <title>Evolution of Biomass-Degrading Anaerobic Consortia Revealed by Metagenomics.</title>
        <authorList>
            <person name="Peng X."/>
        </authorList>
    </citation>
    <scope>NUCLEOTIDE SEQUENCE</scope>
    <source>
        <strain evidence="1">SIG18</strain>
    </source>
</reference>
<protein>
    <recommendedName>
        <fullName evidence="3">DUF4145 domain-containing protein</fullName>
    </recommendedName>
</protein>
<dbReference type="Proteomes" id="UP000783037">
    <property type="component" value="Unassembled WGS sequence"/>
</dbReference>
<name>A0A8T3V8V2_9EURY</name>
<dbReference type="RefSeq" id="WP_303738383.1">
    <property type="nucleotide sequence ID" value="NZ_SUTK01000006.1"/>
</dbReference>
<accession>A0A8T3V8V2</accession>
<dbReference type="EMBL" id="SUTK01000006">
    <property type="protein sequence ID" value="MBE6501269.1"/>
    <property type="molecule type" value="Genomic_DNA"/>
</dbReference>
<evidence type="ECO:0000313" key="2">
    <source>
        <dbReference type="Proteomes" id="UP000783037"/>
    </source>
</evidence>
<comment type="caution">
    <text evidence="1">The sequence shown here is derived from an EMBL/GenBank/DDBJ whole genome shotgun (WGS) entry which is preliminary data.</text>
</comment>
<gene>
    <name evidence="1" type="ORF">E7Z79_02380</name>
</gene>
<sequence>MSANFDFLRNFDNDLHYLACIIEDEIYDSPSAVLTDATTFLEIIIYDIFKKNELKMDDLVYFKDKIMFLSQAGFLSPELKKHMLKAYSIRNKMHSYNGDAKNHIQLNQLRAVHLHKLLFNVSWLYYSENSPDQFKVAQPSYIHPSRLKNDILIKSEIGNGKCIICESKTKSEDELFCQECKYKIEKSDNLKTLRKHFGFKKGIKRNELIEMGFEKGYIGPFLQELKNDDLINSVGKLNFIDKENTDRYVEEAEAMISIEKLLSDFKLKNLGLNDIINHEFYQKGKDGQYPYVGLYHLFREISFSEFLSQINMGTSIEEILNKEYLTSDELDDWYFNNDGPEHDIFNEKLIDEIFYYKRRDSEGNFKISDEILSAIKETELYLQKEDELLFTLFLRNTSRVKITKKEALDGVGLSENDLEGLLIKYPNLKEKYDKTYVKNKMDKFLKFCDYYNYTNSLKRNGLVKKDIEDWINEAKNTDNEIYSNFLRDYEQLSLKKYIEYRKNGHTKNKSLKKINCDSETIARLLSEHDNDLDIYLANSAAELLKSGKTKEETLQKLDIEQEWFNTSIEKGMKGEETYVELYHEYSENSIPRQMDEFLENIKIKPLKNVLKDLDMDENELNRWYEEGKNSVQPYDNFYDKFLEYKKETYVKTMIKTDSKPKALKKSYMTKEELNEFEEELNNRVSEKSLEIVIDELKKGNTTKMASKKASIKISVIYEWIKQALNGNEYYEEFLNVYKEEYLIPIKMGYAKGVKEGATEKEIIRTLKRHQFLVNDDVKHLKQLNLFPKPGDNVIELDEELELDLNGPISLMDKLED</sequence>
<evidence type="ECO:0000313" key="1">
    <source>
        <dbReference type="EMBL" id="MBE6501269.1"/>
    </source>
</evidence>